<evidence type="ECO:0008006" key="3">
    <source>
        <dbReference type="Google" id="ProtNLM"/>
    </source>
</evidence>
<accession>T2KQ58</accession>
<evidence type="ECO:0000313" key="1">
    <source>
        <dbReference type="EMBL" id="CDF80591.1"/>
    </source>
</evidence>
<sequence>MENKLINFHIFRYHLLPLNKKNQQVEMFENSDLSFEEIKERKNEFFGNILNELISYKNKNHPLKLEHHEGTKYIFKIANKKTTKITQNFKNQIIANEPFSYVIFDNDPTVQKIAISDNNEAFSSPIVVKNNLGKIFRKGLEKYGLNIEIEQLFDKKGFWEYVNEHKKEITYINFQFIKPNLANISRSLPEAFKDFANKTNSHDSHITIKAPEKGTLENISQKNQDIAGLVDYTSNGAGSIKLKVKGVRTQLKTEDNPKIIQMREIDEVEIEGSPEAVTKFYKTLM</sequence>
<evidence type="ECO:0000313" key="2">
    <source>
        <dbReference type="Proteomes" id="UP000016160"/>
    </source>
</evidence>
<dbReference type="eggNOG" id="ENOG502ZRKR">
    <property type="taxonomic scope" value="Bacteria"/>
</dbReference>
<dbReference type="PATRIC" id="fig|1347342.6.peg.2898"/>
<proteinExistence type="predicted"/>
<dbReference type="OrthoDB" id="6945224at2"/>
<dbReference type="HOGENOM" id="CLU_084692_0_0_10"/>
<dbReference type="EMBL" id="HG315671">
    <property type="protein sequence ID" value="CDF80591.1"/>
    <property type="molecule type" value="Genomic_DNA"/>
</dbReference>
<dbReference type="Proteomes" id="UP000016160">
    <property type="component" value="Chromosome"/>
</dbReference>
<protein>
    <recommendedName>
        <fullName evidence="3">DUF4747 family protein</fullName>
    </recommendedName>
</protein>
<keyword evidence="2" id="KW-1185">Reference proteome</keyword>
<name>T2KQ58_FORAG</name>
<reference evidence="1 2" key="1">
    <citation type="journal article" date="2013" name="Appl. Environ. Microbiol.">
        <title>The genome of the alga-associated marine flavobacterium Formosa agariphila KMM 3901T reveals a broad potential for degradation of algal polysaccharides.</title>
        <authorList>
            <person name="Mann A.J."/>
            <person name="Hahnke R.L."/>
            <person name="Huang S."/>
            <person name="Werner J."/>
            <person name="Xing P."/>
            <person name="Barbeyron T."/>
            <person name="Huettel B."/>
            <person name="Stueber K."/>
            <person name="Reinhardt R."/>
            <person name="Harder J."/>
            <person name="Gloeckner F.O."/>
            <person name="Amann R.I."/>
            <person name="Teeling H."/>
        </authorList>
    </citation>
    <scope>NUCLEOTIDE SEQUENCE [LARGE SCALE GENOMIC DNA]</scope>
    <source>
        <strain evidence="2">DSM 15362 / KCTC 12365 / LMG 23005 / KMM 3901</strain>
    </source>
</reference>
<dbReference type="AlphaFoldDB" id="T2KQ58"/>
<dbReference type="RefSeq" id="WP_038531837.1">
    <property type="nucleotide sequence ID" value="NZ_HG315671.1"/>
</dbReference>
<gene>
    <name evidence="1" type="ORF">BN863_28790</name>
</gene>
<organism evidence="1 2">
    <name type="scientific">Formosa agariphila (strain DSM 15362 / KCTC 12365 / LMG 23005 / KMM 3901 / M-2Alg 35-1)</name>
    <dbReference type="NCBI Taxonomy" id="1347342"/>
    <lineage>
        <taxon>Bacteria</taxon>
        <taxon>Pseudomonadati</taxon>
        <taxon>Bacteroidota</taxon>
        <taxon>Flavobacteriia</taxon>
        <taxon>Flavobacteriales</taxon>
        <taxon>Flavobacteriaceae</taxon>
        <taxon>Formosa</taxon>
    </lineage>
</organism>